<dbReference type="SUPFAM" id="SSF56726">
    <property type="entry name" value="DNA topoisomerase IV, alpha subunit"/>
    <property type="match status" value="1"/>
</dbReference>
<organism evidence="1">
    <name type="scientific">marine sediment metagenome</name>
    <dbReference type="NCBI Taxonomy" id="412755"/>
    <lineage>
        <taxon>unclassified sequences</taxon>
        <taxon>metagenomes</taxon>
        <taxon>ecological metagenomes</taxon>
    </lineage>
</organism>
<accession>X1LNH0</accession>
<reference evidence="1" key="1">
    <citation type="journal article" date="2014" name="Front. Microbiol.">
        <title>High frequency of phylogenetically diverse reductive dehalogenase-homologous genes in deep subseafloor sedimentary metagenomes.</title>
        <authorList>
            <person name="Kawai M."/>
            <person name="Futagami T."/>
            <person name="Toyoda A."/>
            <person name="Takaki Y."/>
            <person name="Nishi S."/>
            <person name="Hori S."/>
            <person name="Arai W."/>
            <person name="Tsubouchi T."/>
            <person name="Morono Y."/>
            <person name="Uchiyama I."/>
            <person name="Ito T."/>
            <person name="Fujiyama A."/>
            <person name="Inagaki F."/>
            <person name="Takami H."/>
        </authorList>
    </citation>
    <scope>NUCLEOTIDE SEQUENCE</scope>
    <source>
        <strain evidence="1">Expedition CK06-06</strain>
    </source>
</reference>
<dbReference type="GO" id="GO:0005694">
    <property type="term" value="C:chromosome"/>
    <property type="evidence" value="ECO:0007669"/>
    <property type="project" value="InterPro"/>
</dbReference>
<protein>
    <submittedName>
        <fullName evidence="1">Uncharacterized protein</fullName>
    </submittedName>
</protein>
<dbReference type="GO" id="GO:0003677">
    <property type="term" value="F:DNA binding"/>
    <property type="evidence" value="ECO:0007669"/>
    <property type="project" value="InterPro"/>
</dbReference>
<evidence type="ECO:0000313" key="1">
    <source>
        <dbReference type="EMBL" id="GAI07376.1"/>
    </source>
</evidence>
<name>X1LNH0_9ZZZZ</name>
<dbReference type="EMBL" id="BARV01008723">
    <property type="protein sequence ID" value="GAI07376.1"/>
    <property type="molecule type" value="Genomic_DNA"/>
</dbReference>
<gene>
    <name evidence="1" type="ORF">S06H3_17457</name>
</gene>
<proteinExistence type="predicted"/>
<dbReference type="InterPro" id="IPR036078">
    <property type="entry name" value="Spo11/TopoVI_A_sf"/>
</dbReference>
<comment type="caution">
    <text evidence="1">The sequence shown here is derived from an EMBL/GenBank/DDBJ whole genome shotgun (WGS) entry which is preliminary data.</text>
</comment>
<dbReference type="AlphaFoldDB" id="X1LNH0"/>
<sequence length="257" mass="30077">MWAALQVIPGTEQTYKKVDELMVDMRKEGGIPFGRFKVKRGEDGFGADIAIDPEYLIKSKLDKLLNLPETYELPNLYKQPLLIEVWVEKVGLMPTFETICTPLDIKVRSPEGFSPWEFCYHAVNDFEYFFEQRKSERIIILYFGDQDPSGENIYESLKGQLDFFGVEHDTRRIGVTIDQIREYNLPETPLEPETLAKIRRDSRYPKYFRKYGREIFCELDAFLSLAYDEFKNTLESAIEPLIDRDAISYFSIAERTN</sequence>